<dbReference type="InterPro" id="IPR010105">
    <property type="entry name" value="TonB_sidphr_rcpt"/>
</dbReference>
<sequence length="671" mass="74497">MKKHFFYSNTAIAVMMAISPAFANEAPTQLDEISVIGSVAKVGKVDYITPRSTSVLSAEKLKDQGVHQLDEATRYEAGVNSQQYGADLDSTDWLKIRGFDATVRVDGASIYKGGYFGWNPNIYGLETIEIVKGADSLTYGTAQTGGLINLISKRPTKEPKGEVEFTLGNRNERGIAADVSNAISDNLRFRLVGNYAKRDGETNKTWVENYYFAPSLAWDISDKTHLTVLASLQKDVGVPTTNFFPKYSVLTAGNIPNRTNYGQNDHNYLNRVQSTIGYEFSHQFGEGYTFAQTYRFAHNDSKQFVTSYGYMLDDVMANKSATYANGTARSHTVDNRLTKMWKNDRLTNSLTAGLDYSHHKVDGVYGFASEPQYAFNVYRNNGLPMPQPSVPAYQDKQRQTGIYLQNQFQLDDKLTVNLGVRRDFAKGSANSFGSQTQYNLNHTSYSAGAMYMTDLGFAPYVSYSESFRPISGNDGQNQYKPYEGKQYEVGFKYLPSFVDGTFSVAYFDLSEKNALVNAANDGASTQAVKQTSKGVEIQADLNLTEQLSTTLSYTYMNAKTRSTQDVDTPAQPRHSYAAMVNYAFTDSALTGLKVGAGLRYTGTTSDKLGNAGIKVPARTLVDLMAKYAINDRWEARVNVSNLANKKYVSSCYYACYYGEGRKITANVSYKF</sequence>
<dbReference type="AlphaFoldDB" id="A0A0J5S1G8"/>
<keyword evidence="9" id="KW-0406">Ion transport</keyword>
<keyword evidence="8" id="KW-0408">Iron</keyword>
<evidence type="ECO:0000256" key="12">
    <source>
        <dbReference type="ARBA" id="ARBA00023170"/>
    </source>
</evidence>
<gene>
    <name evidence="20" type="ORF">RO21_10290</name>
</gene>
<keyword evidence="21" id="KW-1185">Reference proteome</keyword>
<dbReference type="GO" id="GO:0009279">
    <property type="term" value="C:cell outer membrane"/>
    <property type="evidence" value="ECO:0007669"/>
    <property type="project" value="UniProtKB-SubCell"/>
</dbReference>
<evidence type="ECO:0000256" key="6">
    <source>
        <dbReference type="ARBA" id="ARBA00022692"/>
    </source>
</evidence>
<protein>
    <recommendedName>
        <fullName evidence="22">TonB-dependent siderophore receptor</fullName>
    </recommendedName>
</protein>
<dbReference type="GO" id="GO:0038023">
    <property type="term" value="F:signaling receptor activity"/>
    <property type="evidence" value="ECO:0007669"/>
    <property type="project" value="InterPro"/>
</dbReference>
<dbReference type="PATRIC" id="fig|67855.3.peg.2180"/>
<dbReference type="InterPro" id="IPR010917">
    <property type="entry name" value="TonB_rcpt_CS"/>
</dbReference>
<dbReference type="InterPro" id="IPR039426">
    <property type="entry name" value="TonB-dep_rcpt-like"/>
</dbReference>
<reference evidence="20 21" key="1">
    <citation type="submission" date="2014-12" db="EMBL/GenBank/DDBJ databases">
        <title>Reclassification of Actinobacillus muris as Muribacter muris.</title>
        <authorList>
            <person name="Christensen H."/>
            <person name="Nicklas W."/>
            <person name="Bisgaard M."/>
        </authorList>
    </citation>
    <scope>NUCLEOTIDE SEQUENCE [LARGE SCALE GENOMIC DNA]</scope>
    <source>
        <strain evidence="20 21">Ackerman80-443D</strain>
    </source>
</reference>
<organism evidence="20 21">
    <name type="scientific">Muribacter muris</name>
    <dbReference type="NCBI Taxonomy" id="67855"/>
    <lineage>
        <taxon>Bacteria</taxon>
        <taxon>Pseudomonadati</taxon>
        <taxon>Pseudomonadota</taxon>
        <taxon>Gammaproteobacteria</taxon>
        <taxon>Pasteurellales</taxon>
        <taxon>Pasteurellaceae</taxon>
        <taxon>Muribacter</taxon>
    </lineage>
</organism>
<evidence type="ECO:0000256" key="11">
    <source>
        <dbReference type="ARBA" id="ARBA00023136"/>
    </source>
</evidence>
<dbReference type="SUPFAM" id="SSF56935">
    <property type="entry name" value="Porins"/>
    <property type="match status" value="1"/>
</dbReference>
<keyword evidence="6 14" id="KW-0812">Transmembrane</keyword>
<dbReference type="InterPro" id="IPR036942">
    <property type="entry name" value="Beta-barrel_TonB_sf"/>
</dbReference>
<keyword evidence="11 14" id="KW-0472">Membrane</keyword>
<dbReference type="CDD" id="cd01347">
    <property type="entry name" value="ligand_gated_channel"/>
    <property type="match status" value="1"/>
</dbReference>
<feature type="short sequence motif" description="TonB C-terminal box" evidence="15">
    <location>
        <begin position="654"/>
        <end position="671"/>
    </location>
</feature>
<dbReference type="Gene3D" id="2.170.130.10">
    <property type="entry name" value="TonB-dependent receptor, plug domain"/>
    <property type="match status" value="1"/>
</dbReference>
<keyword evidence="10 16" id="KW-0798">TonB box</keyword>
<accession>A0A0J5S1G8</accession>
<dbReference type="GO" id="GO:0015891">
    <property type="term" value="P:siderophore transport"/>
    <property type="evidence" value="ECO:0007669"/>
    <property type="project" value="InterPro"/>
</dbReference>
<evidence type="ECO:0000256" key="13">
    <source>
        <dbReference type="ARBA" id="ARBA00023237"/>
    </source>
</evidence>
<keyword evidence="4 14" id="KW-1134">Transmembrane beta strand</keyword>
<evidence type="ECO:0008006" key="22">
    <source>
        <dbReference type="Google" id="ProtNLM"/>
    </source>
</evidence>
<dbReference type="InterPro" id="IPR000531">
    <property type="entry name" value="Beta-barrel_TonB"/>
</dbReference>
<feature type="chain" id="PRO_5005264428" description="TonB-dependent siderophore receptor" evidence="17">
    <location>
        <begin position="24"/>
        <end position="671"/>
    </location>
</feature>
<feature type="signal peptide" evidence="17">
    <location>
        <begin position="1"/>
        <end position="23"/>
    </location>
</feature>
<evidence type="ECO:0000256" key="7">
    <source>
        <dbReference type="ARBA" id="ARBA00022729"/>
    </source>
</evidence>
<keyword evidence="12" id="KW-0675">Receptor</keyword>
<evidence type="ECO:0000256" key="14">
    <source>
        <dbReference type="PROSITE-ProRule" id="PRU01360"/>
    </source>
</evidence>
<dbReference type="Pfam" id="PF00593">
    <property type="entry name" value="TonB_dep_Rec_b-barrel"/>
    <property type="match status" value="1"/>
</dbReference>
<name>A0A0J5S1G8_9PAST</name>
<feature type="domain" description="TonB-dependent receptor plug" evidence="19">
    <location>
        <begin position="49"/>
        <end position="146"/>
    </location>
</feature>
<evidence type="ECO:0000256" key="9">
    <source>
        <dbReference type="ARBA" id="ARBA00023065"/>
    </source>
</evidence>
<keyword evidence="7 17" id="KW-0732">Signal</keyword>
<keyword evidence="5" id="KW-0410">Iron transport</keyword>
<comment type="subcellular location">
    <subcellularLocation>
        <location evidence="1 14">Cell outer membrane</location>
        <topology evidence="1 14">Multi-pass membrane protein</topology>
    </subcellularLocation>
</comment>
<evidence type="ECO:0000256" key="2">
    <source>
        <dbReference type="ARBA" id="ARBA00009810"/>
    </source>
</evidence>
<dbReference type="InterPro" id="IPR037066">
    <property type="entry name" value="Plug_dom_sf"/>
</dbReference>
<dbReference type="GO" id="GO:0015344">
    <property type="term" value="F:siderophore uptake transmembrane transporter activity"/>
    <property type="evidence" value="ECO:0007669"/>
    <property type="project" value="TreeGrafter"/>
</dbReference>
<dbReference type="PROSITE" id="PS52016">
    <property type="entry name" value="TONB_DEPENDENT_REC_3"/>
    <property type="match status" value="1"/>
</dbReference>
<dbReference type="PANTHER" id="PTHR32552:SF68">
    <property type="entry name" value="FERRICHROME OUTER MEMBRANE TRANSPORTER_PHAGE RECEPTOR"/>
    <property type="match status" value="1"/>
</dbReference>
<keyword evidence="3 14" id="KW-0813">Transport</keyword>
<dbReference type="EMBL" id="JWIZ01000076">
    <property type="protein sequence ID" value="KMK50707.1"/>
    <property type="molecule type" value="Genomic_DNA"/>
</dbReference>
<dbReference type="RefSeq" id="WP_047977695.1">
    <property type="nucleotide sequence ID" value="NZ_JWIZ01000076.1"/>
</dbReference>
<evidence type="ECO:0000256" key="17">
    <source>
        <dbReference type="SAM" id="SignalP"/>
    </source>
</evidence>
<evidence type="ECO:0000256" key="4">
    <source>
        <dbReference type="ARBA" id="ARBA00022452"/>
    </source>
</evidence>
<dbReference type="InterPro" id="IPR012910">
    <property type="entry name" value="Plug_dom"/>
</dbReference>
<evidence type="ECO:0000256" key="15">
    <source>
        <dbReference type="PROSITE-ProRule" id="PRU10144"/>
    </source>
</evidence>
<evidence type="ECO:0000256" key="8">
    <source>
        <dbReference type="ARBA" id="ARBA00023004"/>
    </source>
</evidence>
<comment type="caution">
    <text evidence="20">The sequence shown here is derived from an EMBL/GenBank/DDBJ whole genome shotgun (WGS) entry which is preliminary data.</text>
</comment>
<keyword evidence="13 14" id="KW-0998">Cell outer membrane</keyword>
<evidence type="ECO:0000256" key="3">
    <source>
        <dbReference type="ARBA" id="ARBA00022448"/>
    </source>
</evidence>
<evidence type="ECO:0000259" key="18">
    <source>
        <dbReference type="Pfam" id="PF00593"/>
    </source>
</evidence>
<dbReference type="Pfam" id="PF07715">
    <property type="entry name" value="Plug"/>
    <property type="match status" value="1"/>
</dbReference>
<dbReference type="Gene3D" id="2.40.170.20">
    <property type="entry name" value="TonB-dependent receptor, beta-barrel domain"/>
    <property type="match status" value="1"/>
</dbReference>
<evidence type="ECO:0000256" key="5">
    <source>
        <dbReference type="ARBA" id="ARBA00022496"/>
    </source>
</evidence>
<proteinExistence type="inferred from homology"/>
<dbReference type="PANTHER" id="PTHR32552">
    <property type="entry name" value="FERRICHROME IRON RECEPTOR-RELATED"/>
    <property type="match status" value="1"/>
</dbReference>
<comment type="similarity">
    <text evidence="2 14 16">Belongs to the TonB-dependent receptor family.</text>
</comment>
<evidence type="ECO:0000313" key="20">
    <source>
        <dbReference type="EMBL" id="KMK50707.1"/>
    </source>
</evidence>
<evidence type="ECO:0000256" key="16">
    <source>
        <dbReference type="RuleBase" id="RU003357"/>
    </source>
</evidence>
<dbReference type="PROSITE" id="PS01156">
    <property type="entry name" value="TONB_DEPENDENT_REC_2"/>
    <property type="match status" value="1"/>
</dbReference>
<evidence type="ECO:0000313" key="21">
    <source>
        <dbReference type="Proteomes" id="UP000036270"/>
    </source>
</evidence>
<feature type="domain" description="TonB-dependent receptor-like beta-barrel" evidence="18">
    <location>
        <begin position="233"/>
        <end position="642"/>
    </location>
</feature>
<dbReference type="NCBIfam" id="TIGR01783">
    <property type="entry name" value="TonB-siderophor"/>
    <property type="match status" value="1"/>
</dbReference>
<evidence type="ECO:0000259" key="19">
    <source>
        <dbReference type="Pfam" id="PF07715"/>
    </source>
</evidence>
<dbReference type="STRING" id="67855.RO21_10290"/>
<evidence type="ECO:0000256" key="10">
    <source>
        <dbReference type="ARBA" id="ARBA00023077"/>
    </source>
</evidence>
<evidence type="ECO:0000256" key="1">
    <source>
        <dbReference type="ARBA" id="ARBA00004571"/>
    </source>
</evidence>
<dbReference type="Proteomes" id="UP000036270">
    <property type="component" value="Unassembled WGS sequence"/>
</dbReference>